<keyword evidence="3" id="KW-1133">Transmembrane helix</keyword>
<dbReference type="InterPro" id="IPR019734">
    <property type="entry name" value="TPR_rpt"/>
</dbReference>
<dbReference type="Pfam" id="PF13181">
    <property type="entry name" value="TPR_8"/>
    <property type="match status" value="1"/>
</dbReference>
<evidence type="ECO:0000256" key="3">
    <source>
        <dbReference type="SAM" id="Phobius"/>
    </source>
</evidence>
<keyword evidence="1" id="KW-0802">TPR repeat</keyword>
<sequence length="924" mass="108394">MPNGDLFYGIKFDVLILKIIVPLFLMKWTSKTLHFGLSLLFCLVSVTLYAKDGIQIYGTYKVNGGETNGVQIRLLRNGIKESSNVTGNGKFQYDLKFNNQYELSFSKSGYITKKVVISTDVPERVLESNSDFPPFKIEVELFRRVEGGDYSIFDEPVAMVIYDKELDDFDFDRAYNAEIEEEIKAVEADIVRAPVKPKVDKSSLQYEALIKKADKEFDVKSYNAARKTYDQALYIKPAEEYPKIRIELIDKILADLAKREKQKEQNVAYYALIDKADVLFDEKKYSQARSYYVEATEIKPDQQHPKDRIKLIDQIIADRDAEQRKYDNAVDLGDKYFQEKKYKPARNSYEEAIAMREDEPYPKEQIKRIERLLSDLESEKEKNDNYNNFIEAADNLFHKKNWTDARMTYEKASDIFPDKRYPKEKIKAIDKLLKSQEKELSQYNEAITKADTQFERENWDKAQEFYEDALSIKPLETYPKEQIKKIEDKLALLAEQKAKDTAYTNALAKGDRAYRTEDWEKAKEAYFDALKVKPEEIYPKDRLEIVEERLAALREKQEEENRYNEKLKQADLHYDQKQWNEAIANYRVASEMRPSENYPKAQIKKIEHFLKEKLERQTAQEKEDKYNGLIADGDVAFKSESWDNALANYEGALQIKPEGTYPKSQIRKINDRIKEIEKEQEKQKAYDVALAEADNLYGRSEWLPAIAMYDKALDIKPNESYPKTQIELIRGKISAEELAREEARKAKEQALKRKVYDEAIAQGDKEFGGERYSFAKVHYRKALTILPREQYPKDKLDKIDELVKQKQEENNQYYKKAVVTDTVEKQFYKVLEVNKLQEVKYYKRIEPKYEKEQRYVKNIDATKPDEIKYDKLMLKAQKEESAGNIPFAKAYYRQAYIVKPSLELFTKLKELDIITSGNLIEIEE</sequence>
<proteinExistence type="predicted"/>
<evidence type="ECO:0000313" key="5">
    <source>
        <dbReference type="Proteomes" id="UP000251835"/>
    </source>
</evidence>
<keyword evidence="3" id="KW-0472">Membrane</keyword>
<dbReference type="SUPFAM" id="SSF48452">
    <property type="entry name" value="TPR-like"/>
    <property type="match status" value="1"/>
</dbReference>
<feature type="repeat" description="TPR" evidence="1">
    <location>
        <begin position="326"/>
        <end position="359"/>
    </location>
</feature>
<evidence type="ECO:0000313" key="4">
    <source>
        <dbReference type="EMBL" id="PVX52007.1"/>
    </source>
</evidence>
<accession>A0A7L4US17</accession>
<name>A0A7L4US17_BALHA</name>
<dbReference type="Proteomes" id="UP000251835">
    <property type="component" value="Unassembled WGS sequence"/>
</dbReference>
<dbReference type="EMBL" id="QENZ01000003">
    <property type="protein sequence ID" value="PVX52007.1"/>
    <property type="molecule type" value="Genomic_DNA"/>
</dbReference>
<evidence type="ECO:0000256" key="1">
    <source>
        <dbReference type="PROSITE-ProRule" id="PRU00339"/>
    </source>
</evidence>
<evidence type="ECO:0000256" key="2">
    <source>
        <dbReference type="SAM" id="Coils"/>
    </source>
</evidence>
<keyword evidence="2" id="KW-0175">Coiled coil</keyword>
<feature type="coiled-coil region" evidence="2">
    <location>
        <begin position="426"/>
        <end position="453"/>
    </location>
</feature>
<protein>
    <recommendedName>
        <fullName evidence="6">Tetratricopeptide repeat protein</fullName>
    </recommendedName>
</protein>
<comment type="caution">
    <text evidence="4">The sequence shown here is derived from an EMBL/GenBank/DDBJ whole genome shotgun (WGS) entry which is preliminary data.</text>
</comment>
<feature type="transmembrane region" description="Helical" evidence="3">
    <location>
        <begin position="6"/>
        <end position="25"/>
    </location>
</feature>
<dbReference type="SMART" id="SM00028">
    <property type="entry name" value="TPR"/>
    <property type="match status" value="10"/>
</dbReference>
<keyword evidence="3" id="KW-0812">Transmembrane</keyword>
<keyword evidence="5" id="KW-1185">Reference proteome</keyword>
<reference evidence="4 5" key="1">
    <citation type="submission" date="2018-05" db="EMBL/GenBank/DDBJ databases">
        <title>Genomic Encyclopedia of Type Strains, Phase IV (KMG-IV): sequencing the most valuable type-strain genomes for metagenomic binning, comparative biology and taxonomic classification.</title>
        <authorList>
            <person name="Goeker M."/>
        </authorList>
    </citation>
    <scope>NUCLEOTIDE SEQUENCE [LARGE SCALE GENOMIC DNA]</scope>
    <source>
        <strain evidence="4 5">DSM 28579</strain>
    </source>
</reference>
<gene>
    <name evidence="4" type="ORF">C7377_0302</name>
</gene>
<dbReference type="InterPro" id="IPR011990">
    <property type="entry name" value="TPR-like_helical_dom_sf"/>
</dbReference>
<dbReference type="PROSITE" id="PS50005">
    <property type="entry name" value="TPR"/>
    <property type="match status" value="1"/>
</dbReference>
<feature type="transmembrane region" description="Helical" evidence="3">
    <location>
        <begin position="32"/>
        <end position="50"/>
    </location>
</feature>
<dbReference type="AlphaFoldDB" id="A0A7L4US17"/>
<dbReference type="Gene3D" id="1.25.40.10">
    <property type="entry name" value="Tetratricopeptide repeat domain"/>
    <property type="match status" value="3"/>
</dbReference>
<evidence type="ECO:0008006" key="6">
    <source>
        <dbReference type="Google" id="ProtNLM"/>
    </source>
</evidence>
<organism evidence="4 5">
    <name type="scientific">Balneicella halophila</name>
    <dbReference type="NCBI Taxonomy" id="1537566"/>
    <lineage>
        <taxon>Bacteria</taxon>
        <taxon>Pseudomonadati</taxon>
        <taxon>Bacteroidota</taxon>
        <taxon>Bacteroidia</taxon>
        <taxon>Bacteroidales</taxon>
        <taxon>Balneicellaceae</taxon>
        <taxon>Balneicella</taxon>
    </lineage>
</organism>
<feature type="coiled-coil region" evidence="2">
    <location>
        <begin position="540"/>
        <end position="573"/>
    </location>
</feature>